<proteinExistence type="predicted"/>
<organism evidence="1">
    <name type="scientific">viral metagenome</name>
    <dbReference type="NCBI Taxonomy" id="1070528"/>
    <lineage>
        <taxon>unclassified sequences</taxon>
        <taxon>metagenomes</taxon>
        <taxon>organismal metagenomes</taxon>
    </lineage>
</organism>
<comment type="caution">
    <text evidence="1">The sequence shown here is derived from an EMBL/GenBank/DDBJ whole genome shotgun (WGS) entry which is preliminary data.</text>
</comment>
<accession>A0A2V0RAB9</accession>
<name>A0A2V0RAB9_9ZZZZ</name>
<dbReference type="EMBL" id="BDQB01000158">
    <property type="protein sequence ID" value="GBH22266.1"/>
    <property type="molecule type" value="Genomic_RNA"/>
</dbReference>
<dbReference type="AlphaFoldDB" id="A0A2V0RAB9"/>
<reference evidence="1" key="1">
    <citation type="submission" date="2017-04" db="EMBL/GenBank/DDBJ databases">
        <title>Unveiling RNA virosphere associated with marine microorganisms.</title>
        <authorList>
            <person name="Urayama S."/>
            <person name="Takaki Y."/>
            <person name="Nishi S."/>
            <person name="Yoshida Y."/>
            <person name="Deguchi S."/>
            <person name="Takai K."/>
            <person name="Nunoura T."/>
        </authorList>
    </citation>
    <scope>NUCLEOTIDE SEQUENCE</scope>
</reference>
<sequence>MEIASFSRYSDGVKTTFNARKLLRTRQRSILGAFVVSNVKTNIDPNAILMKKENARMFSVDRQDVQELMSSRSYTYDKAIAYYEAVTQIPQASKNLEAYTNRRHKPPLNNVVSKISKSPKIEWYANSWVGNSWVKNMEMKDGGPPCFWTKDHENMDDPFSVSWNAYNVKFINRGRRVAYDTYDTYDSVLAELLEFIDTHSDEDVIHVWIQGTLNGKGPVALVSQLKRSIDSLTVNVQDSEVADTPMISTGKRTSEYLSLWTTPIEQSHDMWDLYGSRPPMRIPLIPWRVTNLGPRIFNAGNPPQLFPATTFMRKMGMPKDMLQITEVYCNYSEFVEMIPLTADDANVLDFGWMLVGDNLYTMSLINESNIKHLYKVKDQDFFNGLGSVVTSAHACFGIGRANNDLIIQLERKQATGHTTSGHMIASVLAFQSHFFWYLQEVYDNFSSGKSVYATKFLEPGSGAYHSIHEYRNAIYDMKRADANKIYPRYARTNLEVCIKFVSLLKV</sequence>
<protein>
    <submittedName>
        <fullName evidence="1">VP7</fullName>
    </submittedName>
</protein>
<evidence type="ECO:0000313" key="1">
    <source>
        <dbReference type="EMBL" id="GBH22266.1"/>
    </source>
</evidence>